<keyword evidence="1" id="KW-0812">Transmembrane</keyword>
<proteinExistence type="predicted"/>
<keyword evidence="1" id="KW-1133">Transmembrane helix</keyword>
<accession>A0ABQ0VJK1</accession>
<name>A0ABQ0VJK1_ENTMU</name>
<evidence type="ECO:0000313" key="2">
    <source>
        <dbReference type="EMBL" id="GEL81717.1"/>
    </source>
</evidence>
<evidence type="ECO:0000313" key="3">
    <source>
        <dbReference type="Proteomes" id="UP000321175"/>
    </source>
</evidence>
<keyword evidence="1" id="KW-0472">Membrane</keyword>
<dbReference type="Proteomes" id="UP000321175">
    <property type="component" value="Unassembled WGS sequence"/>
</dbReference>
<dbReference type="Pfam" id="PF10779">
    <property type="entry name" value="XhlA"/>
    <property type="match status" value="1"/>
</dbReference>
<feature type="transmembrane region" description="Helical" evidence="1">
    <location>
        <begin position="57"/>
        <end position="77"/>
    </location>
</feature>
<evidence type="ECO:0000256" key="1">
    <source>
        <dbReference type="SAM" id="Phobius"/>
    </source>
</evidence>
<keyword evidence="3" id="KW-1185">Reference proteome</keyword>
<dbReference type="RefSeq" id="WP_071867957.1">
    <property type="nucleotide sequence ID" value="NZ_BJWA01000034.1"/>
</dbReference>
<organism evidence="2 3">
    <name type="scientific">Enterococcus mundtii</name>
    <dbReference type="NCBI Taxonomy" id="53346"/>
    <lineage>
        <taxon>Bacteria</taxon>
        <taxon>Bacillati</taxon>
        <taxon>Bacillota</taxon>
        <taxon>Bacilli</taxon>
        <taxon>Lactobacillales</taxon>
        <taxon>Enterococcaceae</taxon>
        <taxon>Enterococcus</taxon>
    </lineage>
</organism>
<dbReference type="EMBL" id="BJWA01000034">
    <property type="protein sequence ID" value="GEL81717.1"/>
    <property type="molecule type" value="Genomic_DNA"/>
</dbReference>
<gene>
    <name evidence="2" type="ORF">EMU01_28610</name>
</gene>
<dbReference type="GeneID" id="60998675"/>
<comment type="caution">
    <text evidence="2">The sequence shown here is derived from an EMBL/GenBank/DDBJ whole genome shotgun (WGS) entry which is preliminary data.</text>
</comment>
<sequence>MSNQEETMWVEVLQRLARIEENTKHLDTVTENARQALSIAKENEKAIREIKESQRRAWRTIAGMLSSVGASLIVYLVTKFLGG</sequence>
<dbReference type="InterPro" id="IPR019715">
    <property type="entry name" value="Haemolysin_XhlA"/>
</dbReference>
<protein>
    <submittedName>
        <fullName evidence="2">Holin</fullName>
    </submittedName>
</protein>
<reference evidence="2 3" key="1">
    <citation type="submission" date="2019-07" db="EMBL/GenBank/DDBJ databases">
        <title>Whole genome shotgun sequence of Enterococcus mundtii NBRC 100490.</title>
        <authorList>
            <person name="Hosoyama A."/>
            <person name="Uohara A."/>
            <person name="Ohji S."/>
            <person name="Ichikawa N."/>
        </authorList>
    </citation>
    <scope>NUCLEOTIDE SEQUENCE [LARGE SCALE GENOMIC DNA]</scope>
    <source>
        <strain evidence="2 3">NBRC 100490</strain>
    </source>
</reference>